<protein>
    <recommendedName>
        <fullName evidence="7">Lipopolysaccharide assembly protein A domain-containing protein</fullName>
    </recommendedName>
</protein>
<sequence>MRRPSENILTEPSMKTVSLIIKVFILLIFLVLAVINRQVVQFNYLPEQSVNAPLIVLLFGMFVIGALFGIFALFGRLLRLRAENSRLRAEVKKAARLNNTDIAAPTAAPVPAPTHAPVPAAETAKKE</sequence>
<keyword evidence="4 6" id="KW-0472">Membrane</keyword>
<dbReference type="EMBL" id="ADBF01000029">
    <property type="protein sequence ID" value="EFE50115.1"/>
    <property type="molecule type" value="Genomic_DNA"/>
</dbReference>
<gene>
    <name evidence="8" type="ORF">NEIELOOT_01148</name>
</gene>
<evidence type="ECO:0000313" key="9">
    <source>
        <dbReference type="Proteomes" id="UP000005536"/>
    </source>
</evidence>
<name>D4DQ11_NEIEG</name>
<dbReference type="Pfam" id="PF06305">
    <property type="entry name" value="LapA_dom"/>
    <property type="match status" value="1"/>
</dbReference>
<keyword evidence="2 6" id="KW-0812">Transmembrane</keyword>
<dbReference type="GO" id="GO:0005886">
    <property type="term" value="C:plasma membrane"/>
    <property type="evidence" value="ECO:0007669"/>
    <property type="project" value="InterPro"/>
</dbReference>
<proteinExistence type="predicted"/>
<evidence type="ECO:0000256" key="3">
    <source>
        <dbReference type="ARBA" id="ARBA00022989"/>
    </source>
</evidence>
<feature type="transmembrane region" description="Helical" evidence="6">
    <location>
        <begin position="16"/>
        <end position="35"/>
    </location>
</feature>
<evidence type="ECO:0000256" key="4">
    <source>
        <dbReference type="ARBA" id="ARBA00023136"/>
    </source>
</evidence>
<evidence type="ECO:0000256" key="6">
    <source>
        <dbReference type="SAM" id="Phobius"/>
    </source>
</evidence>
<evidence type="ECO:0000313" key="8">
    <source>
        <dbReference type="EMBL" id="EFE50115.1"/>
    </source>
</evidence>
<dbReference type="InterPro" id="IPR010445">
    <property type="entry name" value="LapA_dom"/>
</dbReference>
<accession>D4DQ11</accession>
<organism evidence="8 9">
    <name type="scientific">Neisseria elongata subsp. glycolytica ATCC 29315</name>
    <dbReference type="NCBI Taxonomy" id="546263"/>
    <lineage>
        <taxon>Bacteria</taxon>
        <taxon>Pseudomonadati</taxon>
        <taxon>Pseudomonadota</taxon>
        <taxon>Betaproteobacteria</taxon>
        <taxon>Neisseriales</taxon>
        <taxon>Neisseriaceae</taxon>
        <taxon>Neisseria</taxon>
    </lineage>
</organism>
<evidence type="ECO:0000256" key="5">
    <source>
        <dbReference type="SAM" id="MobiDB-lite"/>
    </source>
</evidence>
<dbReference type="AlphaFoldDB" id="D4DQ11"/>
<reference evidence="8 9" key="1">
    <citation type="submission" date="2010-02" db="EMBL/GenBank/DDBJ databases">
        <authorList>
            <person name="Weinstock G."/>
            <person name="Sodergren E."/>
            <person name="Clifton S."/>
            <person name="Fulton L."/>
            <person name="Fulton B."/>
            <person name="Courtney L."/>
            <person name="Fronick C."/>
            <person name="Harrison M."/>
            <person name="Strong C."/>
            <person name="Farmer C."/>
            <person name="Delahaunty K."/>
            <person name="Markovic C."/>
            <person name="Hall O."/>
            <person name="Minx P."/>
            <person name="Tomlinson C."/>
            <person name="Mitreva M."/>
            <person name="Nelson J."/>
            <person name="Hou S."/>
            <person name="Wollam A."/>
            <person name="Pepin K.H."/>
            <person name="Johnson M."/>
            <person name="Bhonagiri V."/>
            <person name="Zhang X."/>
            <person name="Suruliraj S."/>
            <person name="Warren W."/>
            <person name="Chinwalla A."/>
            <person name="Mardis E.R."/>
            <person name="Wilson R.K."/>
        </authorList>
    </citation>
    <scope>NUCLEOTIDE SEQUENCE [LARGE SCALE GENOMIC DNA]</scope>
    <source>
        <strain evidence="8 9">ATCC 29315</strain>
    </source>
</reference>
<evidence type="ECO:0000256" key="1">
    <source>
        <dbReference type="ARBA" id="ARBA00022475"/>
    </source>
</evidence>
<feature type="region of interest" description="Disordered" evidence="5">
    <location>
        <begin position="105"/>
        <end position="127"/>
    </location>
</feature>
<evidence type="ECO:0000256" key="2">
    <source>
        <dbReference type="ARBA" id="ARBA00022692"/>
    </source>
</evidence>
<feature type="domain" description="Lipopolysaccharide assembly protein A" evidence="7">
    <location>
        <begin position="36"/>
        <end position="94"/>
    </location>
</feature>
<keyword evidence="3 6" id="KW-1133">Transmembrane helix</keyword>
<evidence type="ECO:0000259" key="7">
    <source>
        <dbReference type="Pfam" id="PF06305"/>
    </source>
</evidence>
<keyword evidence="1" id="KW-1003">Cell membrane</keyword>
<dbReference type="Proteomes" id="UP000005536">
    <property type="component" value="Unassembled WGS sequence"/>
</dbReference>
<feature type="transmembrane region" description="Helical" evidence="6">
    <location>
        <begin position="55"/>
        <end position="78"/>
    </location>
</feature>
<feature type="compositionally biased region" description="Low complexity" evidence="5">
    <location>
        <begin position="117"/>
        <end position="127"/>
    </location>
</feature>
<comment type="caution">
    <text evidence="8">The sequence shown here is derived from an EMBL/GenBank/DDBJ whole genome shotgun (WGS) entry which is preliminary data.</text>
</comment>
<dbReference type="STRING" id="546263.NELON_07095"/>